<evidence type="ECO:0000313" key="2">
    <source>
        <dbReference type="Proteomes" id="UP001465976"/>
    </source>
</evidence>
<dbReference type="Proteomes" id="UP001465976">
    <property type="component" value="Unassembled WGS sequence"/>
</dbReference>
<keyword evidence="2" id="KW-1185">Reference proteome</keyword>
<dbReference type="EMBL" id="JBAHYK010000785">
    <property type="protein sequence ID" value="KAL0571334.1"/>
    <property type="molecule type" value="Genomic_DNA"/>
</dbReference>
<comment type="caution">
    <text evidence="1">The sequence shown here is derived from an EMBL/GenBank/DDBJ whole genome shotgun (WGS) entry which is preliminary data.</text>
</comment>
<protein>
    <submittedName>
        <fullName evidence="1">Uncharacterized protein</fullName>
    </submittedName>
</protein>
<sequence length="87" mass="9852">MATDNKPENIQPPQKEILSLLNDLRVCTGYDLTSIMFCQVNLRSNVYQRKELSAAQAYCDGEGTERDWAEAAEKNGKNEQKDRAIKS</sequence>
<organism evidence="1 2">
    <name type="scientific">Marasmius crinis-equi</name>
    <dbReference type="NCBI Taxonomy" id="585013"/>
    <lineage>
        <taxon>Eukaryota</taxon>
        <taxon>Fungi</taxon>
        <taxon>Dikarya</taxon>
        <taxon>Basidiomycota</taxon>
        <taxon>Agaricomycotina</taxon>
        <taxon>Agaricomycetes</taxon>
        <taxon>Agaricomycetidae</taxon>
        <taxon>Agaricales</taxon>
        <taxon>Marasmiineae</taxon>
        <taxon>Marasmiaceae</taxon>
        <taxon>Marasmius</taxon>
    </lineage>
</organism>
<name>A0ABR3F897_9AGAR</name>
<proteinExistence type="predicted"/>
<accession>A0ABR3F897</accession>
<gene>
    <name evidence="1" type="ORF">V5O48_010632</name>
</gene>
<reference evidence="1 2" key="1">
    <citation type="submission" date="2024-02" db="EMBL/GenBank/DDBJ databases">
        <title>A draft genome for the cacao thread blight pathogen Marasmius crinis-equi.</title>
        <authorList>
            <person name="Cohen S.P."/>
            <person name="Baruah I.K."/>
            <person name="Amoako-Attah I."/>
            <person name="Bukari Y."/>
            <person name="Meinhardt L.W."/>
            <person name="Bailey B.A."/>
        </authorList>
    </citation>
    <scope>NUCLEOTIDE SEQUENCE [LARGE SCALE GENOMIC DNA]</scope>
    <source>
        <strain evidence="1 2">GH-76</strain>
    </source>
</reference>
<evidence type="ECO:0000313" key="1">
    <source>
        <dbReference type="EMBL" id="KAL0571334.1"/>
    </source>
</evidence>